<name>A0ACC4D2L3_POPAL</name>
<gene>
    <name evidence="1" type="ORF">D5086_002740</name>
</gene>
<dbReference type="Proteomes" id="UP000309997">
    <property type="component" value="Unassembled WGS sequence"/>
</dbReference>
<evidence type="ECO:0000313" key="2">
    <source>
        <dbReference type="Proteomes" id="UP000309997"/>
    </source>
</evidence>
<keyword evidence="2" id="KW-1185">Reference proteome</keyword>
<reference evidence="1 2" key="1">
    <citation type="journal article" date="2024" name="Plant Biotechnol. J.">
        <title>Genome and CRISPR/Cas9 system of a widespread forest tree (Populus alba) in the world.</title>
        <authorList>
            <person name="Liu Y.J."/>
            <person name="Jiang P.F."/>
            <person name="Han X.M."/>
            <person name="Li X.Y."/>
            <person name="Wang H.M."/>
            <person name="Wang Y.J."/>
            <person name="Wang X.X."/>
            <person name="Zeng Q.Y."/>
        </authorList>
    </citation>
    <scope>NUCLEOTIDE SEQUENCE [LARGE SCALE GENOMIC DNA]</scope>
    <source>
        <strain evidence="2">cv. PAL-ZL1</strain>
    </source>
</reference>
<protein>
    <submittedName>
        <fullName evidence="1">Uncharacterized protein</fullName>
    </submittedName>
</protein>
<dbReference type="EMBL" id="RCHU02000001">
    <property type="protein sequence ID" value="KAL3611720.1"/>
    <property type="molecule type" value="Genomic_DNA"/>
</dbReference>
<proteinExistence type="predicted"/>
<accession>A0ACC4D2L3</accession>
<evidence type="ECO:0000313" key="1">
    <source>
        <dbReference type="EMBL" id="KAL3611720.1"/>
    </source>
</evidence>
<organism evidence="1 2">
    <name type="scientific">Populus alba</name>
    <name type="common">White poplar</name>
    <dbReference type="NCBI Taxonomy" id="43335"/>
    <lineage>
        <taxon>Eukaryota</taxon>
        <taxon>Viridiplantae</taxon>
        <taxon>Streptophyta</taxon>
        <taxon>Embryophyta</taxon>
        <taxon>Tracheophyta</taxon>
        <taxon>Spermatophyta</taxon>
        <taxon>Magnoliopsida</taxon>
        <taxon>eudicotyledons</taxon>
        <taxon>Gunneridae</taxon>
        <taxon>Pentapetalae</taxon>
        <taxon>rosids</taxon>
        <taxon>fabids</taxon>
        <taxon>Malpighiales</taxon>
        <taxon>Salicaceae</taxon>
        <taxon>Saliceae</taxon>
        <taxon>Populus</taxon>
    </lineage>
</organism>
<sequence>MHYSRIRYYLELAKDDTESLDWKDSKARTCHSQLHYCYGTIERSLPFVAAVTELKFTVAEALFVELILRDATAGSVHGASQLHCGGGMVGTLELSLEKKKSSLLLGCWLDEGKLLTVAGNNSSSGSHGGSR</sequence>
<comment type="caution">
    <text evidence="1">The sequence shown here is derived from an EMBL/GenBank/DDBJ whole genome shotgun (WGS) entry which is preliminary data.</text>
</comment>